<accession>A0A2P2K4I6</accession>
<organism evidence="1">
    <name type="scientific">Rhizophora mucronata</name>
    <name type="common">Asiatic mangrove</name>
    <dbReference type="NCBI Taxonomy" id="61149"/>
    <lineage>
        <taxon>Eukaryota</taxon>
        <taxon>Viridiplantae</taxon>
        <taxon>Streptophyta</taxon>
        <taxon>Embryophyta</taxon>
        <taxon>Tracheophyta</taxon>
        <taxon>Spermatophyta</taxon>
        <taxon>Magnoliopsida</taxon>
        <taxon>eudicotyledons</taxon>
        <taxon>Gunneridae</taxon>
        <taxon>Pentapetalae</taxon>
        <taxon>rosids</taxon>
        <taxon>fabids</taxon>
        <taxon>Malpighiales</taxon>
        <taxon>Rhizophoraceae</taxon>
        <taxon>Rhizophora</taxon>
    </lineage>
</organism>
<evidence type="ECO:0000313" key="1">
    <source>
        <dbReference type="EMBL" id="MBX00641.1"/>
    </source>
</evidence>
<dbReference type="EMBL" id="GGEC01020157">
    <property type="protein sequence ID" value="MBX00641.1"/>
    <property type="molecule type" value="Transcribed_RNA"/>
</dbReference>
<name>A0A2P2K4I6_RHIMU</name>
<sequence>MSTDGGMTPLLLPSISVLRFDTYRYADRPFPKLRPPAVTGSEGVGDHASPRSFCLRSLCFWPERCYRSLSPPFLGRDRKTTGLRPEADQEACSHKHWTSFYALLATVQFWTSWSNFGISRSSCECNTSVPCGIWNIER</sequence>
<protein>
    <submittedName>
        <fullName evidence="1">Uncharacterized protein MANES_18G141200</fullName>
    </submittedName>
</protein>
<dbReference type="AlphaFoldDB" id="A0A2P2K4I6"/>
<reference evidence="1" key="1">
    <citation type="submission" date="2018-02" db="EMBL/GenBank/DDBJ databases">
        <title>Rhizophora mucronata_Transcriptome.</title>
        <authorList>
            <person name="Meera S.P."/>
            <person name="Sreeshan A."/>
            <person name="Augustine A."/>
        </authorList>
    </citation>
    <scope>NUCLEOTIDE SEQUENCE</scope>
    <source>
        <tissue evidence="1">Leaf</tissue>
    </source>
</reference>
<proteinExistence type="predicted"/>